<evidence type="ECO:0000313" key="1">
    <source>
        <dbReference type="EMBL" id="KIK16284.1"/>
    </source>
</evidence>
<reference evidence="2" key="2">
    <citation type="submission" date="2015-01" db="EMBL/GenBank/DDBJ databases">
        <title>Evolutionary Origins and Diversification of the Mycorrhizal Mutualists.</title>
        <authorList>
            <consortium name="DOE Joint Genome Institute"/>
            <consortium name="Mycorrhizal Genomics Consortium"/>
            <person name="Kohler A."/>
            <person name="Kuo A."/>
            <person name="Nagy L.G."/>
            <person name="Floudas D."/>
            <person name="Copeland A."/>
            <person name="Barry K.W."/>
            <person name="Cichocki N."/>
            <person name="Veneault-Fourrey C."/>
            <person name="LaButti K."/>
            <person name="Lindquist E.A."/>
            <person name="Lipzen A."/>
            <person name="Lundell T."/>
            <person name="Morin E."/>
            <person name="Murat C."/>
            <person name="Riley R."/>
            <person name="Ohm R."/>
            <person name="Sun H."/>
            <person name="Tunlid A."/>
            <person name="Henrissat B."/>
            <person name="Grigoriev I.V."/>
            <person name="Hibbett D.S."/>
            <person name="Martin F."/>
        </authorList>
    </citation>
    <scope>NUCLEOTIDE SEQUENCE [LARGE SCALE GENOMIC DNA]</scope>
    <source>
        <strain evidence="2">441</strain>
    </source>
</reference>
<evidence type="ECO:0000313" key="2">
    <source>
        <dbReference type="Proteomes" id="UP000054018"/>
    </source>
</evidence>
<dbReference type="Proteomes" id="UP000054018">
    <property type="component" value="Unassembled WGS sequence"/>
</dbReference>
<name>A0A0C9YR11_9AGAM</name>
<accession>A0A0C9YR11</accession>
<keyword evidence="2" id="KW-1185">Reference proteome</keyword>
<dbReference type="OrthoDB" id="10505507at2759"/>
<organism evidence="1 2">
    <name type="scientific">Pisolithus microcarpus 441</name>
    <dbReference type="NCBI Taxonomy" id="765257"/>
    <lineage>
        <taxon>Eukaryota</taxon>
        <taxon>Fungi</taxon>
        <taxon>Dikarya</taxon>
        <taxon>Basidiomycota</taxon>
        <taxon>Agaricomycotina</taxon>
        <taxon>Agaricomycetes</taxon>
        <taxon>Agaricomycetidae</taxon>
        <taxon>Boletales</taxon>
        <taxon>Sclerodermatineae</taxon>
        <taxon>Pisolithaceae</taxon>
        <taxon>Pisolithus</taxon>
    </lineage>
</organism>
<proteinExistence type="predicted"/>
<sequence length="80" mass="8954">MPSDYDDPGTVYGHLHSSTPVLFVTQTSAIYPHVEQHRVSNETDVTIPDETAFYVLGLSLRALWPAENVESYVRDLLGMC</sequence>
<dbReference type="HOGENOM" id="CLU_2590657_0_0_1"/>
<gene>
    <name evidence="1" type="ORF">PISMIDRAFT_686449</name>
</gene>
<protein>
    <submittedName>
        <fullName evidence="1">Uncharacterized protein</fullName>
    </submittedName>
</protein>
<dbReference type="EMBL" id="KN833862">
    <property type="protein sequence ID" value="KIK16284.1"/>
    <property type="molecule type" value="Genomic_DNA"/>
</dbReference>
<reference evidence="1 2" key="1">
    <citation type="submission" date="2014-04" db="EMBL/GenBank/DDBJ databases">
        <authorList>
            <consortium name="DOE Joint Genome Institute"/>
            <person name="Kuo A."/>
            <person name="Kohler A."/>
            <person name="Costa M.D."/>
            <person name="Nagy L.G."/>
            <person name="Floudas D."/>
            <person name="Copeland A."/>
            <person name="Barry K.W."/>
            <person name="Cichocki N."/>
            <person name="Veneault-Fourrey C."/>
            <person name="LaButti K."/>
            <person name="Lindquist E.A."/>
            <person name="Lipzen A."/>
            <person name="Lundell T."/>
            <person name="Morin E."/>
            <person name="Murat C."/>
            <person name="Sun H."/>
            <person name="Tunlid A."/>
            <person name="Henrissat B."/>
            <person name="Grigoriev I.V."/>
            <person name="Hibbett D.S."/>
            <person name="Martin F."/>
            <person name="Nordberg H.P."/>
            <person name="Cantor M.N."/>
            <person name="Hua S.X."/>
        </authorList>
    </citation>
    <scope>NUCLEOTIDE SEQUENCE [LARGE SCALE GENOMIC DNA]</scope>
    <source>
        <strain evidence="1 2">441</strain>
    </source>
</reference>
<dbReference type="AlphaFoldDB" id="A0A0C9YR11"/>